<sequence length="292" mass="32303">MPLRQARSGRGLTRTGCSWGGLPPRVHGRARTGQDHGMQNPTQDGRPANRTAADDPAPTTEPAPDVVFTADFSSARQWVAGRSWAYPDGGPVNPDDNKLDHLVADPAYSRTGTFRATRRRDGNWDTGLLTTEGSEEGFTLRPGDVLDARVRLPTETGAWPAIWTWRDGGQEIDVFEYHPDNPDLLEFTNHVRGGQRYHRDEAVSPGARVDLRVVLGVRSVSWWVNGVKVFADRRGVGRRWYAHLIVNLSVCAGRYHPAPDEDATEMSYEVESLVVRRPGPVVVAQRTPDGHA</sequence>
<reference evidence="2" key="1">
    <citation type="journal article" date="2014" name="Int. J. Syst. Evol. Microbiol.">
        <title>Complete genome sequence of Corynebacterium casei LMG S-19264T (=DSM 44701T), isolated from a smear-ripened cheese.</title>
        <authorList>
            <consortium name="US DOE Joint Genome Institute (JGI-PGF)"/>
            <person name="Walter F."/>
            <person name="Albersmeier A."/>
            <person name="Kalinowski J."/>
            <person name="Ruckert C."/>
        </authorList>
    </citation>
    <scope>NUCLEOTIDE SEQUENCE</scope>
    <source>
        <strain evidence="2">JCM 4956</strain>
    </source>
</reference>
<dbReference type="SUPFAM" id="SSF49899">
    <property type="entry name" value="Concanavalin A-like lectins/glucanases"/>
    <property type="match status" value="1"/>
</dbReference>
<evidence type="ECO:0000313" key="2">
    <source>
        <dbReference type="EMBL" id="GGX57824.1"/>
    </source>
</evidence>
<accession>A0A918KBL8</accession>
<name>A0A918KBL8_9ACTN</name>
<dbReference type="Gene3D" id="2.60.120.200">
    <property type="match status" value="1"/>
</dbReference>
<proteinExistence type="predicted"/>
<keyword evidence="3" id="KW-1185">Reference proteome</keyword>
<gene>
    <name evidence="2" type="ORF">GCM10010515_26890</name>
</gene>
<comment type="caution">
    <text evidence="2">The sequence shown here is derived from an EMBL/GenBank/DDBJ whole genome shotgun (WGS) entry which is preliminary data.</text>
</comment>
<dbReference type="Proteomes" id="UP000645555">
    <property type="component" value="Unassembled WGS sequence"/>
</dbReference>
<reference evidence="2" key="2">
    <citation type="submission" date="2020-09" db="EMBL/GenBank/DDBJ databases">
        <authorList>
            <person name="Sun Q."/>
            <person name="Ohkuma M."/>
        </authorList>
    </citation>
    <scope>NUCLEOTIDE SEQUENCE</scope>
    <source>
        <strain evidence="2">JCM 4956</strain>
    </source>
</reference>
<organism evidence="2 3">
    <name type="scientific">Streptomyces fructofermentans</name>
    <dbReference type="NCBI Taxonomy" id="152141"/>
    <lineage>
        <taxon>Bacteria</taxon>
        <taxon>Bacillati</taxon>
        <taxon>Actinomycetota</taxon>
        <taxon>Actinomycetes</taxon>
        <taxon>Kitasatosporales</taxon>
        <taxon>Streptomycetaceae</taxon>
        <taxon>Streptomyces</taxon>
    </lineage>
</organism>
<evidence type="ECO:0000256" key="1">
    <source>
        <dbReference type="SAM" id="MobiDB-lite"/>
    </source>
</evidence>
<dbReference type="InterPro" id="IPR013320">
    <property type="entry name" value="ConA-like_dom_sf"/>
</dbReference>
<evidence type="ECO:0008006" key="4">
    <source>
        <dbReference type="Google" id="ProtNLM"/>
    </source>
</evidence>
<dbReference type="EMBL" id="BMWD01000007">
    <property type="protein sequence ID" value="GGX57824.1"/>
    <property type="molecule type" value="Genomic_DNA"/>
</dbReference>
<feature type="region of interest" description="Disordered" evidence="1">
    <location>
        <begin position="1"/>
        <end position="65"/>
    </location>
</feature>
<protein>
    <recommendedName>
        <fullName evidence="4">Beta-glucanase</fullName>
    </recommendedName>
</protein>
<feature type="compositionally biased region" description="Low complexity" evidence="1">
    <location>
        <begin position="48"/>
        <end position="65"/>
    </location>
</feature>
<evidence type="ECO:0000313" key="3">
    <source>
        <dbReference type="Proteomes" id="UP000645555"/>
    </source>
</evidence>
<dbReference type="AlphaFoldDB" id="A0A918KBL8"/>